<gene>
    <name evidence="2" type="ORF">U729_2193</name>
</gene>
<dbReference type="KEGG" id="cbv:U729_2193"/>
<keyword evidence="1" id="KW-0812">Transmembrane</keyword>
<keyword evidence="3" id="KW-1185">Reference proteome</keyword>
<dbReference type="NCBIfam" id="TIGR04223">
    <property type="entry name" value="quorum_AgrD"/>
    <property type="match status" value="1"/>
</dbReference>
<dbReference type="Proteomes" id="UP000030635">
    <property type="component" value="Chromosome"/>
</dbReference>
<dbReference type="RefSeq" id="WP_080753062.1">
    <property type="nucleotide sequence ID" value="NZ_CP006905.1"/>
</dbReference>
<dbReference type="HOGENOM" id="CLU_3181912_0_0_9"/>
<keyword evidence="1" id="KW-1133">Transmembrane helix</keyword>
<dbReference type="AlphaFoldDB" id="A0A0A7FZI3"/>
<dbReference type="EMBL" id="CP006905">
    <property type="protein sequence ID" value="AIY85002.1"/>
    <property type="molecule type" value="Genomic_DNA"/>
</dbReference>
<proteinExistence type="predicted"/>
<reference evidence="2 3" key="1">
    <citation type="journal article" date="2015" name="Infect. Genet. Evol.">
        <title>Genomic sequences of six botulinum neurotoxin-producing strains representing three clostridial species illustrate the mobility and diversity of botulinum neurotoxin genes.</title>
        <authorList>
            <person name="Smith T.J."/>
            <person name="Hill K.K."/>
            <person name="Xie G."/>
            <person name="Foley B.T."/>
            <person name="Williamson C.H."/>
            <person name="Foster J.T."/>
            <person name="Johnson S.L."/>
            <person name="Chertkov O."/>
            <person name="Teshima H."/>
            <person name="Gibbons H.S."/>
            <person name="Johnsky L.A."/>
            <person name="Karavis M.A."/>
            <person name="Smith L.A."/>
        </authorList>
    </citation>
    <scope>NUCLEOTIDE SEQUENCE [LARGE SCALE GENOMIC DNA]</scope>
    <source>
        <strain evidence="2">Sullivan</strain>
    </source>
</reference>
<protein>
    <submittedName>
        <fullName evidence="2">Cyclic lactone autoinducer peptide family protein</fullName>
    </submittedName>
</protein>
<dbReference type="STRING" id="1561.NPD11_817"/>
<keyword evidence="1" id="KW-0472">Membrane</keyword>
<dbReference type="InterPro" id="IPR009229">
    <property type="entry name" value="AgrD"/>
</dbReference>
<name>A0A0A7FZI3_9CLOT</name>
<organism evidence="2 3">
    <name type="scientific">Clostridium baratii str. Sullivan</name>
    <dbReference type="NCBI Taxonomy" id="1415775"/>
    <lineage>
        <taxon>Bacteria</taxon>
        <taxon>Bacillati</taxon>
        <taxon>Bacillota</taxon>
        <taxon>Clostridia</taxon>
        <taxon>Eubacteriales</taxon>
        <taxon>Clostridiaceae</taxon>
        <taxon>Clostridium</taxon>
    </lineage>
</organism>
<accession>A0A0A7FZI3</accession>
<sequence length="46" mass="4996">MLGKLSINVAKCMAVMSLAITTMALNSKCYLLIGEPELPKSIKNKK</sequence>
<feature type="transmembrane region" description="Helical" evidence="1">
    <location>
        <begin position="12"/>
        <end position="33"/>
    </location>
</feature>
<evidence type="ECO:0000313" key="2">
    <source>
        <dbReference type="EMBL" id="AIY85002.1"/>
    </source>
</evidence>
<evidence type="ECO:0000256" key="1">
    <source>
        <dbReference type="SAM" id="Phobius"/>
    </source>
</evidence>
<evidence type="ECO:0000313" key="3">
    <source>
        <dbReference type="Proteomes" id="UP000030635"/>
    </source>
</evidence>